<dbReference type="Gene3D" id="3.30.250.20">
    <property type="entry name" value="L1 transposable element, C-terminal domain"/>
    <property type="match status" value="1"/>
</dbReference>
<feature type="signal peptide" evidence="2">
    <location>
        <begin position="1"/>
        <end position="22"/>
    </location>
</feature>
<keyword evidence="1" id="KW-0175">Coiled coil</keyword>
<evidence type="ECO:0000256" key="2">
    <source>
        <dbReference type="SAM" id="SignalP"/>
    </source>
</evidence>
<reference evidence="3" key="2">
    <citation type="submission" date="2025-08" db="UniProtKB">
        <authorList>
            <consortium name="Ensembl"/>
        </authorList>
    </citation>
    <scope>IDENTIFICATION</scope>
</reference>
<protein>
    <recommendedName>
        <fullName evidence="5">L1 transposable element RRM domain-containing protein</fullName>
    </recommendedName>
</protein>
<proteinExistence type="predicted"/>
<dbReference type="Gene3D" id="1.20.5.1700">
    <property type="match status" value="1"/>
</dbReference>
<feature type="chain" id="PRO_5025684422" description="L1 transposable element RRM domain-containing protein" evidence="2">
    <location>
        <begin position="23"/>
        <end position="325"/>
    </location>
</feature>
<dbReference type="AlphaFoldDB" id="A0A669BPI2"/>
<dbReference type="PANTHER" id="PTHR11505">
    <property type="entry name" value="L1 TRANSPOSABLE ELEMENT-RELATED"/>
    <property type="match status" value="1"/>
</dbReference>
<dbReference type="Ensembl" id="ENSONIT00000055510.1">
    <property type="protein sequence ID" value="ENSONIP00000036310.1"/>
    <property type="gene ID" value="ENSONIG00000032449.1"/>
</dbReference>
<dbReference type="InParanoid" id="A0A669BPI2"/>
<keyword evidence="2" id="KW-0732">Signal</keyword>
<reference evidence="4" key="1">
    <citation type="submission" date="2012-01" db="EMBL/GenBank/DDBJ databases">
        <title>The Genome Sequence of Oreochromis niloticus (Nile Tilapia).</title>
        <authorList>
            <consortium name="Broad Institute Genome Assembly Team"/>
            <consortium name="Broad Institute Sequencing Platform"/>
            <person name="Di Palma F."/>
            <person name="Johnson J."/>
            <person name="Lander E.S."/>
            <person name="Lindblad-Toh K."/>
        </authorList>
    </citation>
    <scope>NUCLEOTIDE SEQUENCE [LARGE SCALE GENOMIC DNA]</scope>
</reference>
<keyword evidence="4" id="KW-1185">Reference proteome</keyword>
<accession>A0A669BPI2</accession>
<evidence type="ECO:0000256" key="1">
    <source>
        <dbReference type="SAM" id="Coils"/>
    </source>
</evidence>
<reference evidence="3" key="3">
    <citation type="submission" date="2025-09" db="UniProtKB">
        <authorList>
            <consortium name="Ensembl"/>
        </authorList>
    </citation>
    <scope>IDENTIFICATION</scope>
</reference>
<organism evidence="3 4">
    <name type="scientific">Oreochromis niloticus</name>
    <name type="common">Nile tilapia</name>
    <name type="synonym">Tilapia nilotica</name>
    <dbReference type="NCBI Taxonomy" id="8128"/>
    <lineage>
        <taxon>Eukaryota</taxon>
        <taxon>Metazoa</taxon>
        <taxon>Chordata</taxon>
        <taxon>Craniata</taxon>
        <taxon>Vertebrata</taxon>
        <taxon>Euteleostomi</taxon>
        <taxon>Actinopterygii</taxon>
        <taxon>Neopterygii</taxon>
        <taxon>Teleostei</taxon>
        <taxon>Neoteleostei</taxon>
        <taxon>Acanthomorphata</taxon>
        <taxon>Ovalentaria</taxon>
        <taxon>Cichlomorphae</taxon>
        <taxon>Cichliformes</taxon>
        <taxon>Cichlidae</taxon>
        <taxon>African cichlids</taxon>
        <taxon>Pseudocrenilabrinae</taxon>
        <taxon>Oreochromini</taxon>
        <taxon>Oreochromis</taxon>
    </lineage>
</organism>
<evidence type="ECO:0000313" key="3">
    <source>
        <dbReference type="Ensembl" id="ENSONIP00000036310.1"/>
    </source>
</evidence>
<dbReference type="GeneTree" id="ENSGT01090000260296"/>
<sequence length="325" mass="36327">SAVFTVLPCATLQVTMFSLILASTFFLEMPPKKTNPKQVATETTDLGEASAENDGAKASTLASSVHEEYTQGNKLVLSAIASLDAKIIQMKVDICDTLRGEIAMLRAENDEAISALRTVMENHNVQLKDLSEAATSTSNSVVKLEEKVKQLSSKVEQLTEKCIDLEGHSKRNNIRIAGVPEGRKNGQHVSDFVAKLLRDLLDLDEIPLLDRAHRALRATPEDAPPRHLIARIHYYHTMEEILRKVSIRKNLKLGDIRVQIFRDLPQAVVKRRAAFTPVRNLLRDQPGVKYGLLYPAKLRVTYNSTELVFTDPNEARRYAQEKFGS</sequence>
<evidence type="ECO:0008006" key="5">
    <source>
        <dbReference type="Google" id="ProtNLM"/>
    </source>
</evidence>
<dbReference type="InterPro" id="IPR004244">
    <property type="entry name" value="Transposase_22"/>
</dbReference>
<dbReference type="OMA" id="IARIHYY"/>
<dbReference type="InterPro" id="IPR042566">
    <property type="entry name" value="L1_C"/>
</dbReference>
<name>A0A669BPI2_ORENI</name>
<feature type="coiled-coil region" evidence="1">
    <location>
        <begin position="113"/>
        <end position="168"/>
    </location>
</feature>
<dbReference type="Proteomes" id="UP000005207">
    <property type="component" value="Linkage group LG11"/>
</dbReference>
<evidence type="ECO:0000313" key="4">
    <source>
        <dbReference type="Proteomes" id="UP000005207"/>
    </source>
</evidence>